<proteinExistence type="predicted"/>
<keyword evidence="2" id="KW-1185">Reference proteome</keyword>
<organism evidence="1 2">
    <name type="scientific">Nocardiopsis metallicus</name>
    <dbReference type="NCBI Taxonomy" id="179819"/>
    <lineage>
        <taxon>Bacteria</taxon>
        <taxon>Bacillati</taxon>
        <taxon>Actinomycetota</taxon>
        <taxon>Actinomycetes</taxon>
        <taxon>Streptosporangiales</taxon>
        <taxon>Nocardiopsidaceae</taxon>
        <taxon>Nocardiopsis</taxon>
    </lineage>
</organism>
<protein>
    <submittedName>
        <fullName evidence="1">Uncharacterized protein</fullName>
    </submittedName>
</protein>
<gene>
    <name evidence="1" type="ORF">HNR07_003447</name>
</gene>
<dbReference type="Proteomes" id="UP000579647">
    <property type="component" value="Unassembled WGS sequence"/>
</dbReference>
<dbReference type="AlphaFoldDB" id="A0A840W5Q7"/>
<accession>A0A840W5Q7</accession>
<sequence>MNLERWFPLVPRPRPPGHRLTDRVDTIAQDAALAREGTGQEALDAASRVYNGAALIASDTGQQELARTWCWKHAEHYLAHLPLSGTMAQRALEPVVNLARLRIRAGDGGQAFAMLAALHEGVRTGQAIVLDGRTLPLDRITATKSDHDELHQWVWTILLGDGLRALTSAGRWDEAAEQAQRHGGVGDRLFDGRQTVVIAHLLSGRAEHALALIERSTVQEPWEQALRAVLNLWCRTELSDQTSLEVDDLRGSVSKAFDVSRPLFSARLGLAALHLLHRVGAETADLTSSVAEVVLRTEDGYAARDLLNSWETTDTQKQDLSRVLRASGLAEPELLGCLHQRLTKAVTTASGRLDSAFPATTTTAHRSE</sequence>
<dbReference type="RefSeq" id="WP_184365802.1">
    <property type="nucleotide sequence ID" value="NZ_BAAAKM010000168.1"/>
</dbReference>
<name>A0A840W5Q7_9ACTN</name>
<dbReference type="EMBL" id="JACHDO010000001">
    <property type="protein sequence ID" value="MBB5492310.1"/>
    <property type="molecule type" value="Genomic_DNA"/>
</dbReference>
<comment type="caution">
    <text evidence="1">The sequence shown here is derived from an EMBL/GenBank/DDBJ whole genome shotgun (WGS) entry which is preliminary data.</text>
</comment>
<evidence type="ECO:0000313" key="1">
    <source>
        <dbReference type="EMBL" id="MBB5492310.1"/>
    </source>
</evidence>
<reference evidence="1 2" key="1">
    <citation type="submission" date="2020-08" db="EMBL/GenBank/DDBJ databases">
        <title>Sequencing the genomes of 1000 actinobacteria strains.</title>
        <authorList>
            <person name="Klenk H.-P."/>
        </authorList>
    </citation>
    <scope>NUCLEOTIDE SEQUENCE [LARGE SCALE GENOMIC DNA]</scope>
    <source>
        <strain evidence="1 2">DSM 44598</strain>
    </source>
</reference>
<evidence type="ECO:0000313" key="2">
    <source>
        <dbReference type="Proteomes" id="UP000579647"/>
    </source>
</evidence>